<dbReference type="STRING" id="1349762.GCA_001592245_05236"/>
<evidence type="ECO:0000313" key="2">
    <source>
        <dbReference type="EMBL" id="QBY52578.1"/>
    </source>
</evidence>
<dbReference type="KEGG" id="cox:E0W60_15430"/>
<proteinExistence type="predicted"/>
<feature type="signal peptide" evidence="1">
    <location>
        <begin position="1"/>
        <end position="28"/>
    </location>
</feature>
<evidence type="ECO:0000313" key="3">
    <source>
        <dbReference type="Proteomes" id="UP000295294"/>
    </source>
</evidence>
<dbReference type="Proteomes" id="UP000295294">
    <property type="component" value="Chromosome 2"/>
</dbReference>
<feature type="chain" id="PRO_5020851795" description="Lipoprotein" evidence="1">
    <location>
        <begin position="29"/>
        <end position="177"/>
    </location>
</feature>
<protein>
    <recommendedName>
        <fullName evidence="4">Lipoprotein</fullName>
    </recommendedName>
</protein>
<gene>
    <name evidence="2" type="ORF">E0W60_15430</name>
</gene>
<name>A0A4P7LAN7_9BURK</name>
<dbReference type="AlphaFoldDB" id="A0A4P7LAN7"/>
<organism evidence="2 3">
    <name type="scientific">Cupriavidus oxalaticus</name>
    <dbReference type="NCBI Taxonomy" id="96344"/>
    <lineage>
        <taxon>Bacteria</taxon>
        <taxon>Pseudomonadati</taxon>
        <taxon>Pseudomonadota</taxon>
        <taxon>Betaproteobacteria</taxon>
        <taxon>Burkholderiales</taxon>
        <taxon>Burkholderiaceae</taxon>
        <taxon>Cupriavidus</taxon>
    </lineage>
</organism>
<reference evidence="2 3" key="1">
    <citation type="submission" date="2019-03" db="EMBL/GenBank/DDBJ databases">
        <title>Efficiently degradation of phenoxyalkanoic acid herbicides by Cupriavidus oxalaticus strain X32.</title>
        <authorList>
            <person name="Sheng X."/>
        </authorList>
    </citation>
    <scope>NUCLEOTIDE SEQUENCE [LARGE SCALE GENOMIC DNA]</scope>
    <source>
        <strain evidence="2 3">X32</strain>
    </source>
</reference>
<evidence type="ECO:0008006" key="4">
    <source>
        <dbReference type="Google" id="ProtNLM"/>
    </source>
</evidence>
<dbReference type="RefSeq" id="WP_133094156.1">
    <property type="nucleotide sequence ID" value="NZ_CP038635.1"/>
</dbReference>
<evidence type="ECO:0000256" key="1">
    <source>
        <dbReference type="SAM" id="SignalP"/>
    </source>
</evidence>
<dbReference type="EMBL" id="CP038635">
    <property type="protein sequence ID" value="QBY52578.1"/>
    <property type="molecule type" value="Genomic_DNA"/>
</dbReference>
<dbReference type="OrthoDB" id="8962020at2"/>
<sequence>MNPAIAGGARRFLLALAAALLCACSTLMPVQEGTKLVGQPKAAVQAMFGPPTDIYNLPDGTSRWIYSKQPLGQYAYGAEFDRNGNLTSFRNMLSTPELYKAQVGTWTREDVAEHFGVTRLPVEYFPRMRNEVWSYRFRHEDVWPSLFHFYFDDAGVLRRTQITPDPLYDPDERFRRW</sequence>
<accession>A0A4P7LAN7</accession>
<keyword evidence="1" id="KW-0732">Signal</keyword>